<feature type="region of interest" description="Disordered" evidence="3">
    <location>
        <begin position="314"/>
        <end position="343"/>
    </location>
</feature>
<protein>
    <recommendedName>
        <fullName evidence="4">C3H1-type domain-containing protein</fullName>
    </recommendedName>
</protein>
<dbReference type="PANTHER" id="PTHR37543">
    <property type="entry name" value="CCCH ZINC FINGER DNA BINDING PROTEIN (AFU_ORTHOLOGUE AFUA_5G12760)"/>
    <property type="match status" value="1"/>
</dbReference>
<feature type="coiled-coil region" evidence="2">
    <location>
        <begin position="56"/>
        <end position="90"/>
    </location>
</feature>
<evidence type="ECO:0000256" key="3">
    <source>
        <dbReference type="SAM" id="MobiDB-lite"/>
    </source>
</evidence>
<proteinExistence type="predicted"/>
<dbReference type="PANTHER" id="PTHR37543:SF1">
    <property type="entry name" value="CCCH ZINC FINGER DNA BINDING PROTEIN (AFU_ORTHOLOGUE AFUA_5G12760)"/>
    <property type="match status" value="1"/>
</dbReference>
<sequence>MAQPDPTRYDPAKPDNLRAFAVRYHESRQHHASDELLIRDLIKYSDSVESHFHHQVNVLEKKISDLQLDLNSSERIRRDVQLKLNDLETKLGYIPDRNTYIAVLIDGDGLVFKDSFVRKGFEGGKKAANELIKAINEKFNSIETTSVTVFVTILANVSGLGKAMKRHGCLHDSNILHDFVMGFNQANVSTTFVDVGSDKELADAKIQDSFRFHLRNFNCKKAVLGVSHDAGYAPFLANIVTDDTKEHVAILEGIPTVTEIVALGLQIFNIPRLFRYEKLSIKPQEISRLAPPVPANATSWASVVRTPVSPPPQITLPIPLKTTPTPSRASQTSPAPWIPGPRGLDPVIRPEATVMDRLRKRKDAERLCNNHFLRGPCTRGKECNFTHDYNPTDEEKKVIAFFARSNRCASGQNCTNRDCIYGHHCPCVVNGMCVHPHCKFRLNEHPPGTSFRGPRPKDDIKDSSNEDEDKDEN</sequence>
<feature type="domain" description="C3H1-type" evidence="4">
    <location>
        <begin position="362"/>
        <end position="390"/>
    </location>
</feature>
<accession>A0AAX6MSJ2</accession>
<dbReference type="Pfam" id="PF25543">
    <property type="entry name" value="zf-CCCH_tandem"/>
    <property type="match status" value="1"/>
</dbReference>
<dbReference type="InterPro" id="IPR000571">
    <property type="entry name" value="Znf_CCCH"/>
</dbReference>
<keyword evidence="1" id="KW-0863">Zinc-finger</keyword>
<name>A0AAX6MSJ2_9PEZI</name>
<keyword evidence="2" id="KW-0175">Coiled coil</keyword>
<dbReference type="Pfam" id="PF25540">
    <property type="entry name" value="DUF7923"/>
    <property type="match status" value="1"/>
</dbReference>
<dbReference type="Gene3D" id="4.10.1000.10">
    <property type="entry name" value="Zinc finger, CCCH-type"/>
    <property type="match status" value="1"/>
</dbReference>
<dbReference type="PROSITE" id="PS50103">
    <property type="entry name" value="ZF_C3H1"/>
    <property type="match status" value="1"/>
</dbReference>
<comment type="caution">
    <text evidence="5">The sequence shown here is derived from an EMBL/GenBank/DDBJ whole genome shotgun (WGS) entry which is preliminary data.</text>
</comment>
<dbReference type="Proteomes" id="UP001369815">
    <property type="component" value="Unassembled WGS sequence"/>
</dbReference>
<dbReference type="InterPro" id="IPR057654">
    <property type="entry name" value="Znf-CCCH_tandem"/>
</dbReference>
<keyword evidence="1" id="KW-0862">Zinc</keyword>
<gene>
    <name evidence="5" type="ORF">Daesc_003250</name>
</gene>
<dbReference type="InterPro" id="IPR057683">
    <property type="entry name" value="DUF7923"/>
</dbReference>
<dbReference type="GO" id="GO:0008270">
    <property type="term" value="F:zinc ion binding"/>
    <property type="evidence" value="ECO:0007669"/>
    <property type="project" value="UniProtKB-KW"/>
</dbReference>
<keyword evidence="1" id="KW-0479">Metal-binding</keyword>
<feature type="compositionally biased region" description="Low complexity" evidence="3">
    <location>
        <begin position="315"/>
        <end position="327"/>
    </location>
</feature>
<dbReference type="AlphaFoldDB" id="A0AAX6MSJ2"/>
<dbReference type="EMBL" id="JBANMG010000003">
    <property type="protein sequence ID" value="KAK6955608.1"/>
    <property type="molecule type" value="Genomic_DNA"/>
</dbReference>
<feature type="region of interest" description="Disordered" evidence="3">
    <location>
        <begin position="445"/>
        <end position="473"/>
    </location>
</feature>
<feature type="zinc finger region" description="C3H1-type" evidence="1">
    <location>
        <begin position="362"/>
        <end position="390"/>
    </location>
</feature>
<reference evidence="5 6" key="1">
    <citation type="journal article" date="2024" name="Front Chem Biol">
        <title>Unveiling the potential of Daldinia eschscholtzii MFLUCC 19-0629 through bioactivity and bioinformatics studies for enhanced sustainable agriculture production.</title>
        <authorList>
            <person name="Brooks S."/>
            <person name="Weaver J.A."/>
            <person name="Klomchit A."/>
            <person name="Alharthi S.A."/>
            <person name="Onlamun T."/>
            <person name="Nurani R."/>
            <person name="Vong T.K."/>
            <person name="Alberti F."/>
            <person name="Greco C."/>
        </authorList>
    </citation>
    <scope>NUCLEOTIDE SEQUENCE [LARGE SCALE GENOMIC DNA]</scope>
    <source>
        <strain evidence="5">MFLUCC 19-0629</strain>
    </source>
</reference>
<dbReference type="Pfam" id="PF25542">
    <property type="entry name" value="zf-CCCH_12"/>
    <property type="match status" value="1"/>
</dbReference>
<evidence type="ECO:0000259" key="4">
    <source>
        <dbReference type="PROSITE" id="PS50103"/>
    </source>
</evidence>
<evidence type="ECO:0000313" key="5">
    <source>
        <dbReference type="EMBL" id="KAK6955608.1"/>
    </source>
</evidence>
<evidence type="ECO:0000313" key="6">
    <source>
        <dbReference type="Proteomes" id="UP001369815"/>
    </source>
</evidence>
<feature type="compositionally biased region" description="Basic and acidic residues" evidence="3">
    <location>
        <begin position="455"/>
        <end position="464"/>
    </location>
</feature>
<evidence type="ECO:0000256" key="1">
    <source>
        <dbReference type="PROSITE-ProRule" id="PRU00723"/>
    </source>
</evidence>
<evidence type="ECO:0000256" key="2">
    <source>
        <dbReference type="SAM" id="Coils"/>
    </source>
</evidence>
<organism evidence="5 6">
    <name type="scientific">Daldinia eschscholtzii</name>
    <dbReference type="NCBI Taxonomy" id="292717"/>
    <lineage>
        <taxon>Eukaryota</taxon>
        <taxon>Fungi</taxon>
        <taxon>Dikarya</taxon>
        <taxon>Ascomycota</taxon>
        <taxon>Pezizomycotina</taxon>
        <taxon>Sordariomycetes</taxon>
        <taxon>Xylariomycetidae</taxon>
        <taxon>Xylariales</taxon>
        <taxon>Hypoxylaceae</taxon>
        <taxon>Daldinia</taxon>
    </lineage>
</organism>
<keyword evidence="6" id="KW-1185">Reference proteome</keyword>